<proteinExistence type="predicted"/>
<name>A0ACB9DJ21_ARCLA</name>
<evidence type="ECO:0000313" key="2">
    <source>
        <dbReference type="Proteomes" id="UP001055879"/>
    </source>
</evidence>
<gene>
    <name evidence="1" type="ORF">L6452_08915</name>
</gene>
<reference evidence="2" key="1">
    <citation type="journal article" date="2022" name="Mol. Ecol. Resour.">
        <title>The genomes of chicory, endive, great burdock and yacon provide insights into Asteraceae palaeo-polyploidization history and plant inulin production.</title>
        <authorList>
            <person name="Fan W."/>
            <person name="Wang S."/>
            <person name="Wang H."/>
            <person name="Wang A."/>
            <person name="Jiang F."/>
            <person name="Liu H."/>
            <person name="Zhao H."/>
            <person name="Xu D."/>
            <person name="Zhang Y."/>
        </authorList>
    </citation>
    <scope>NUCLEOTIDE SEQUENCE [LARGE SCALE GENOMIC DNA]</scope>
    <source>
        <strain evidence="2">cv. Niubang</strain>
    </source>
</reference>
<accession>A0ACB9DJ21</accession>
<protein>
    <submittedName>
        <fullName evidence="1">Uncharacterized protein</fullName>
    </submittedName>
</protein>
<dbReference type="Proteomes" id="UP001055879">
    <property type="component" value="Linkage Group LG03"/>
</dbReference>
<organism evidence="1 2">
    <name type="scientific">Arctium lappa</name>
    <name type="common">Greater burdock</name>
    <name type="synonym">Lappa major</name>
    <dbReference type="NCBI Taxonomy" id="4217"/>
    <lineage>
        <taxon>Eukaryota</taxon>
        <taxon>Viridiplantae</taxon>
        <taxon>Streptophyta</taxon>
        <taxon>Embryophyta</taxon>
        <taxon>Tracheophyta</taxon>
        <taxon>Spermatophyta</taxon>
        <taxon>Magnoliopsida</taxon>
        <taxon>eudicotyledons</taxon>
        <taxon>Gunneridae</taxon>
        <taxon>Pentapetalae</taxon>
        <taxon>asterids</taxon>
        <taxon>campanulids</taxon>
        <taxon>Asterales</taxon>
        <taxon>Asteraceae</taxon>
        <taxon>Carduoideae</taxon>
        <taxon>Cardueae</taxon>
        <taxon>Arctiinae</taxon>
        <taxon>Arctium</taxon>
    </lineage>
</organism>
<sequence length="86" mass="9979">MEKHHQQKGGFGLIFRGFKGGSSTGFECVESLEEDKDLKLIALPFSLDLVLLLLEGFAVVVCKWKKIRWQYKESAQVVFVFLEIWW</sequence>
<keyword evidence="2" id="KW-1185">Reference proteome</keyword>
<dbReference type="EMBL" id="CM042049">
    <property type="protein sequence ID" value="KAI3746481.1"/>
    <property type="molecule type" value="Genomic_DNA"/>
</dbReference>
<comment type="caution">
    <text evidence="1">The sequence shown here is derived from an EMBL/GenBank/DDBJ whole genome shotgun (WGS) entry which is preliminary data.</text>
</comment>
<evidence type="ECO:0000313" key="1">
    <source>
        <dbReference type="EMBL" id="KAI3746481.1"/>
    </source>
</evidence>
<reference evidence="1 2" key="2">
    <citation type="journal article" date="2022" name="Mol. Ecol. Resour.">
        <title>The genomes of chicory, endive, great burdock and yacon provide insights into Asteraceae paleo-polyploidization history and plant inulin production.</title>
        <authorList>
            <person name="Fan W."/>
            <person name="Wang S."/>
            <person name="Wang H."/>
            <person name="Wang A."/>
            <person name="Jiang F."/>
            <person name="Liu H."/>
            <person name="Zhao H."/>
            <person name="Xu D."/>
            <person name="Zhang Y."/>
        </authorList>
    </citation>
    <scope>NUCLEOTIDE SEQUENCE [LARGE SCALE GENOMIC DNA]</scope>
    <source>
        <strain evidence="2">cv. Niubang</strain>
    </source>
</reference>